<dbReference type="RefSeq" id="WP_013182413.1">
    <property type="nucleotide sequence ID" value="NC_014225.1"/>
</dbReference>
<dbReference type="EMBL" id="CP001928">
    <property type="protein sequence ID" value="ADI38702.1"/>
    <property type="molecule type" value="Genomic_DNA"/>
</dbReference>
<dbReference type="STRING" id="716544.wcw_1351"/>
<reference evidence="2 3" key="1">
    <citation type="journal article" date="2010" name="PLoS ONE">
        <title>The Waddlia genome: a window into chlamydial biology.</title>
        <authorList>
            <person name="Bertelli C."/>
            <person name="Collyn F."/>
            <person name="Croxatto A."/>
            <person name="Ruckert C."/>
            <person name="Polkinghorne A."/>
            <person name="Kebbi-Beghdadi C."/>
            <person name="Goesmann A."/>
            <person name="Vaughan L."/>
            <person name="Greub G."/>
        </authorList>
    </citation>
    <scope>NUCLEOTIDE SEQUENCE [LARGE SCALE GENOMIC DNA]</scope>
    <source>
        <strain evidence="3">ATCC VR-1470 / WSU 86-1044</strain>
    </source>
</reference>
<dbReference type="KEGG" id="wch:wcw_1351"/>
<dbReference type="InterPro" id="IPR025738">
    <property type="entry name" value="BatD"/>
</dbReference>
<dbReference type="Pfam" id="PF13584">
    <property type="entry name" value="BatD"/>
    <property type="match status" value="1"/>
</dbReference>
<evidence type="ECO:0000313" key="2">
    <source>
        <dbReference type="EMBL" id="ADI38702.1"/>
    </source>
</evidence>
<evidence type="ECO:0000256" key="1">
    <source>
        <dbReference type="SAM" id="SignalP"/>
    </source>
</evidence>
<keyword evidence="1" id="KW-0732">Signal</keyword>
<protein>
    <recommendedName>
        <fullName evidence="4">Secreted protein</fullName>
    </recommendedName>
</protein>
<feature type="chain" id="PRO_5003091083" description="Secreted protein" evidence="1">
    <location>
        <begin position="23"/>
        <end position="125"/>
    </location>
</feature>
<accession>D6YRK7</accession>
<feature type="signal peptide" evidence="1">
    <location>
        <begin position="1"/>
        <end position="22"/>
    </location>
</feature>
<keyword evidence="3" id="KW-1185">Reference proteome</keyword>
<dbReference type="HOGENOM" id="CLU_1991747_0_0_0"/>
<organism evidence="2 3">
    <name type="scientific">Waddlia chondrophila (strain ATCC VR-1470 / WSU 86-1044)</name>
    <dbReference type="NCBI Taxonomy" id="716544"/>
    <lineage>
        <taxon>Bacteria</taxon>
        <taxon>Pseudomonadati</taxon>
        <taxon>Chlamydiota</taxon>
        <taxon>Chlamydiia</taxon>
        <taxon>Parachlamydiales</taxon>
        <taxon>Waddliaceae</taxon>
        <taxon>Waddlia</taxon>
    </lineage>
</organism>
<evidence type="ECO:0000313" key="3">
    <source>
        <dbReference type="Proteomes" id="UP000001505"/>
    </source>
</evidence>
<sequence length="125" mass="14119">MRKVKRFFIFLICIVFPVKSFALSANFVSIEANQYVSVGEPIEVSVLVTHDKNAKVDESSFKMDGKQLSVRYVKEIKMSENSNLVISVYQYTIPAEKRGAYTIPPVSVNIGGKTYTSYESSYEVE</sequence>
<dbReference type="AlphaFoldDB" id="D6YRK7"/>
<gene>
    <name evidence="2" type="ordered locus">wcw_1351</name>
</gene>
<dbReference type="Proteomes" id="UP000001505">
    <property type="component" value="Chromosome"/>
</dbReference>
<evidence type="ECO:0008006" key="4">
    <source>
        <dbReference type="Google" id="ProtNLM"/>
    </source>
</evidence>
<name>D6YRK7_WADCW</name>
<proteinExistence type="predicted"/>